<keyword evidence="1" id="KW-0238">DNA-binding</keyword>
<dbReference type="Gene3D" id="1.10.1660.10">
    <property type="match status" value="1"/>
</dbReference>
<dbReference type="InterPro" id="IPR047057">
    <property type="entry name" value="MerR_fam"/>
</dbReference>
<dbReference type="InterPro" id="IPR013216">
    <property type="entry name" value="Methyltransf_11"/>
</dbReference>
<keyword evidence="4" id="KW-1185">Reference proteome</keyword>
<feature type="domain" description="HTH merR-type" evidence="2">
    <location>
        <begin position="6"/>
        <end position="75"/>
    </location>
</feature>
<evidence type="ECO:0000259" key="2">
    <source>
        <dbReference type="PROSITE" id="PS50937"/>
    </source>
</evidence>
<dbReference type="Pfam" id="PF08241">
    <property type="entry name" value="Methyltransf_11"/>
    <property type="match status" value="1"/>
</dbReference>
<dbReference type="SUPFAM" id="SSF46955">
    <property type="entry name" value="Putative DNA-binding domain"/>
    <property type="match status" value="1"/>
</dbReference>
<dbReference type="SMART" id="SM00422">
    <property type="entry name" value="HTH_MERR"/>
    <property type="match status" value="1"/>
</dbReference>
<dbReference type="CDD" id="cd01106">
    <property type="entry name" value="HTH_TipAL-Mta"/>
    <property type="match status" value="1"/>
</dbReference>
<protein>
    <submittedName>
        <fullName evidence="3">MerR family transcriptional regulator</fullName>
    </submittedName>
</protein>
<dbReference type="Pfam" id="PF13411">
    <property type="entry name" value="MerR_1"/>
    <property type="match status" value="1"/>
</dbReference>
<accession>A0ABN1KI13</accession>
<dbReference type="PROSITE" id="PS00552">
    <property type="entry name" value="HTH_MERR_1"/>
    <property type="match status" value="1"/>
</dbReference>
<evidence type="ECO:0000256" key="1">
    <source>
        <dbReference type="ARBA" id="ARBA00023125"/>
    </source>
</evidence>
<dbReference type="RefSeq" id="WP_343823351.1">
    <property type="nucleotide sequence ID" value="NZ_BAAACI010000001.1"/>
</dbReference>
<dbReference type="InterPro" id="IPR029063">
    <property type="entry name" value="SAM-dependent_MTases_sf"/>
</dbReference>
<dbReference type="PANTHER" id="PTHR30204:SF96">
    <property type="entry name" value="CHROMOSOME-ANCHORING PROTEIN RACA"/>
    <property type="match status" value="1"/>
</dbReference>
<dbReference type="InterPro" id="IPR009061">
    <property type="entry name" value="DNA-bd_dom_put_sf"/>
</dbReference>
<proteinExistence type="predicted"/>
<gene>
    <name evidence="3" type="ORF">GCM10008908_05180</name>
</gene>
<comment type="caution">
    <text evidence="3">The sequence shown here is derived from an EMBL/GenBank/DDBJ whole genome shotgun (WGS) entry which is preliminary data.</text>
</comment>
<dbReference type="Gene3D" id="3.40.50.150">
    <property type="entry name" value="Vaccinia Virus protein VP39"/>
    <property type="match status" value="1"/>
</dbReference>
<dbReference type="EMBL" id="BAAACI010000001">
    <property type="protein sequence ID" value="GAA0766848.1"/>
    <property type="molecule type" value="Genomic_DNA"/>
</dbReference>
<name>A0ABN1KI13_CLOSU</name>
<organism evidence="3 4">
    <name type="scientific">Clostridium subterminale</name>
    <dbReference type="NCBI Taxonomy" id="1550"/>
    <lineage>
        <taxon>Bacteria</taxon>
        <taxon>Bacillati</taxon>
        <taxon>Bacillota</taxon>
        <taxon>Clostridia</taxon>
        <taxon>Eubacteriales</taxon>
        <taxon>Clostridiaceae</taxon>
        <taxon>Clostridium</taxon>
    </lineage>
</organism>
<dbReference type="Proteomes" id="UP001501047">
    <property type="component" value="Unassembled WGS sequence"/>
</dbReference>
<sequence length="396" mass="45785">MNSNEFYTTGEFAKKAGVTIRTIRYYDSKGILKPSYTNDLGYRYYSDEDFIKLKKILALKYLGLSLDEIISTEKCDYKKEDIMNSLKLQKSIIKNKMNNMKVVLNAIETAEFSINENSNMKWEEAIDVIKSLESEKELLQRSRDASNLNEGVKLMDRFSTNRYGWYPWVFDNIKIKNKDKVLEVGCGNGVLWTKNMDNLHKSIEVTLTEICEEMINEAKLNLGNDSKRFNFIITDLTSLPFDDNSFDVVIANHILFFMKDIDLALAEISRVVKPNGVVYCSTIGSNHLKELQELMLSFSSSIRIYEDKLSSKFGLENGEKILNRYFNKVEKVLYYDKLIVNDTNNILEYIYSIPGNILDIIDSKKKEFEGYIRKTIDNNGEIYITNSLGLFKAKNI</sequence>
<evidence type="ECO:0000313" key="3">
    <source>
        <dbReference type="EMBL" id="GAA0766848.1"/>
    </source>
</evidence>
<dbReference type="InterPro" id="IPR000551">
    <property type="entry name" value="MerR-type_HTH_dom"/>
</dbReference>
<dbReference type="CDD" id="cd02440">
    <property type="entry name" value="AdoMet_MTases"/>
    <property type="match status" value="1"/>
</dbReference>
<dbReference type="PRINTS" id="PR00040">
    <property type="entry name" value="HTHMERR"/>
</dbReference>
<evidence type="ECO:0000313" key="4">
    <source>
        <dbReference type="Proteomes" id="UP001501047"/>
    </source>
</evidence>
<dbReference type="SUPFAM" id="SSF53335">
    <property type="entry name" value="S-adenosyl-L-methionine-dependent methyltransferases"/>
    <property type="match status" value="1"/>
</dbReference>
<dbReference type="PANTHER" id="PTHR30204">
    <property type="entry name" value="REDOX-CYCLING DRUG-SENSING TRANSCRIPTIONAL ACTIVATOR SOXR"/>
    <property type="match status" value="1"/>
</dbReference>
<reference evidence="3 4" key="1">
    <citation type="journal article" date="2019" name="Int. J. Syst. Evol. Microbiol.">
        <title>The Global Catalogue of Microorganisms (GCM) 10K type strain sequencing project: providing services to taxonomists for standard genome sequencing and annotation.</title>
        <authorList>
            <consortium name="The Broad Institute Genomics Platform"/>
            <consortium name="The Broad Institute Genome Sequencing Center for Infectious Disease"/>
            <person name="Wu L."/>
            <person name="Ma J."/>
        </authorList>
    </citation>
    <scope>NUCLEOTIDE SEQUENCE [LARGE SCALE GENOMIC DNA]</scope>
    <source>
        <strain evidence="3 4">JCM 1417</strain>
    </source>
</reference>
<dbReference type="PROSITE" id="PS50937">
    <property type="entry name" value="HTH_MERR_2"/>
    <property type="match status" value="1"/>
</dbReference>